<dbReference type="EMBL" id="JBHSXN010000002">
    <property type="protein sequence ID" value="MFC6953786.1"/>
    <property type="molecule type" value="Genomic_DNA"/>
</dbReference>
<accession>A0ABD5VIK5</accession>
<comment type="caution">
    <text evidence="1">The sequence shown here is derived from an EMBL/GenBank/DDBJ whole genome shotgun (WGS) entry which is preliminary data.</text>
</comment>
<reference evidence="1 2" key="1">
    <citation type="journal article" date="2019" name="Int. J. Syst. Evol. Microbiol.">
        <title>The Global Catalogue of Microorganisms (GCM) 10K type strain sequencing project: providing services to taxonomists for standard genome sequencing and annotation.</title>
        <authorList>
            <consortium name="The Broad Institute Genomics Platform"/>
            <consortium name="The Broad Institute Genome Sequencing Center for Infectious Disease"/>
            <person name="Wu L."/>
            <person name="Ma J."/>
        </authorList>
    </citation>
    <scope>NUCLEOTIDE SEQUENCE [LARGE SCALE GENOMIC DNA]</scope>
    <source>
        <strain evidence="1 2">GX26</strain>
    </source>
</reference>
<protein>
    <submittedName>
        <fullName evidence="1">Uncharacterized protein</fullName>
    </submittedName>
</protein>
<gene>
    <name evidence="1" type="ORF">ACFQGB_13015</name>
</gene>
<dbReference type="AlphaFoldDB" id="A0ABD5VIK5"/>
<proteinExistence type="predicted"/>
<dbReference type="RefSeq" id="WP_336350739.1">
    <property type="nucleotide sequence ID" value="NZ_JAZAQL010000002.1"/>
</dbReference>
<dbReference type="Proteomes" id="UP001596395">
    <property type="component" value="Unassembled WGS sequence"/>
</dbReference>
<evidence type="ECO:0000313" key="2">
    <source>
        <dbReference type="Proteomes" id="UP001596395"/>
    </source>
</evidence>
<keyword evidence="2" id="KW-1185">Reference proteome</keyword>
<name>A0ABD5VIK5_9EURY</name>
<organism evidence="1 2">
    <name type="scientific">Halorubellus litoreus</name>
    <dbReference type="NCBI Taxonomy" id="755308"/>
    <lineage>
        <taxon>Archaea</taxon>
        <taxon>Methanobacteriati</taxon>
        <taxon>Methanobacteriota</taxon>
        <taxon>Stenosarchaea group</taxon>
        <taxon>Halobacteria</taxon>
        <taxon>Halobacteriales</taxon>
        <taxon>Halorubellaceae</taxon>
        <taxon>Halorubellus</taxon>
    </lineage>
</organism>
<sequence length="486" mass="54217">MRCDSIRAHLNFEVSGIIVKPYELSVDTEYGKLDHCRATVSEEAGLLIENSAEEWEPVTVTAGDAILGRFTLPPDTIEHDVGDGNEAFVNLYDQRKILTRGFVEKRMHNHTLGEIMEYILDQRNDPHEVIKGVRYVDAGDIETVTIGKAVLDDRDPGEIDADDDLRDGITYVGSENRDWLESIQHLLRDFSDKVFLESSALWGVNGGFTFDHVTPWRAIEAVQKRFGFEVHVNRFGYLELGTPDADGTTYLAGTHPSLLTVTNYNVPEDPTPVRTAVVVGGVKNHAKSTDFTQQFSPTGVGFSRREVDRYRFYARATRGDVNAGDESIIVDVRDHKELARRLDERQDHEDGRLSDWSGATDGVVLEEIARRVLQNAIRAESSGSITLNGLSSTEISGDLRAVTVGQKLVVEPSGNRCKRTIDGGVFEITAAQHSMSPHDGWRVTLQLSRLPMYFDDQGRPHLIPMETETFLVGPNGNEYDPQDIFG</sequence>
<evidence type="ECO:0000313" key="1">
    <source>
        <dbReference type="EMBL" id="MFC6953786.1"/>
    </source>
</evidence>